<keyword evidence="4" id="KW-1185">Reference proteome</keyword>
<feature type="transmembrane region" description="Helical" evidence="1">
    <location>
        <begin position="58"/>
        <end position="78"/>
    </location>
</feature>
<name>A0A8E2AKX3_9APHY</name>
<evidence type="ECO:0000259" key="2">
    <source>
        <dbReference type="Pfam" id="PF20151"/>
    </source>
</evidence>
<feature type="transmembrane region" description="Helical" evidence="1">
    <location>
        <begin position="20"/>
        <end position="38"/>
    </location>
</feature>
<gene>
    <name evidence="3" type="ORF">OBBRIDRAFT_808777</name>
</gene>
<dbReference type="Proteomes" id="UP000250043">
    <property type="component" value="Unassembled WGS sequence"/>
</dbReference>
<feature type="domain" description="DUF6533" evidence="2">
    <location>
        <begin position="28"/>
        <end position="69"/>
    </location>
</feature>
<feature type="transmembrane region" description="Helical" evidence="1">
    <location>
        <begin position="251"/>
        <end position="274"/>
    </location>
</feature>
<evidence type="ECO:0000313" key="4">
    <source>
        <dbReference type="Proteomes" id="UP000250043"/>
    </source>
</evidence>
<keyword evidence="1" id="KW-0812">Transmembrane</keyword>
<feature type="transmembrane region" description="Helical" evidence="1">
    <location>
        <begin position="142"/>
        <end position="163"/>
    </location>
</feature>
<evidence type="ECO:0000313" key="3">
    <source>
        <dbReference type="EMBL" id="OCH83744.1"/>
    </source>
</evidence>
<reference evidence="3 4" key="1">
    <citation type="submission" date="2016-07" db="EMBL/GenBank/DDBJ databases">
        <title>Draft genome of the white-rot fungus Obba rivulosa 3A-2.</title>
        <authorList>
            <consortium name="DOE Joint Genome Institute"/>
            <person name="Miettinen O."/>
            <person name="Riley R."/>
            <person name="Acob R."/>
            <person name="Barry K."/>
            <person name="Cullen D."/>
            <person name="De Vries R."/>
            <person name="Hainaut M."/>
            <person name="Hatakka A."/>
            <person name="Henrissat B."/>
            <person name="Hilden K."/>
            <person name="Kuo R."/>
            <person name="Labutti K."/>
            <person name="Lipzen A."/>
            <person name="Makela M.R."/>
            <person name="Sandor L."/>
            <person name="Spatafora J.W."/>
            <person name="Grigoriev I.V."/>
            <person name="Hibbett D.S."/>
        </authorList>
    </citation>
    <scope>NUCLEOTIDE SEQUENCE [LARGE SCALE GENOMIC DNA]</scope>
    <source>
        <strain evidence="3 4">3A-2</strain>
    </source>
</reference>
<feature type="transmembrane region" description="Helical" evidence="1">
    <location>
        <begin position="194"/>
        <end position="216"/>
    </location>
</feature>
<dbReference type="InterPro" id="IPR045340">
    <property type="entry name" value="DUF6533"/>
</dbReference>
<keyword evidence="1" id="KW-1133">Transmembrane helix</keyword>
<proteinExistence type="predicted"/>
<dbReference type="AlphaFoldDB" id="A0A8E2AKX3"/>
<keyword evidence="1" id="KW-0472">Membrane</keyword>
<sequence length="338" mass="38344">MSNDASHAEEQLGQTALQLFSVNLAGSAALAWVVFDVVLTIEQEVRYVWRRKWTLQKVLYLVVRYYTIFALSSMVAGMKAQPSMFFLHVQHISVNTNTNLSLKFCRFWLRFNVYGTLNVIAGIGEIMFLTRIYAAYEQSRKMLVFLIFLWLLEIIVAYAMAYVEVTALVVLPHPPGYPFSGCISSLPRNNKISLIAWIADFIVSSTFLALILFQFFRSIDVQSVFKLPGPRHIWEFQRLAPVLWLIMRDGLLYFFMVVASVTVDMVFVSVLPLTSFSQAGVMWVKVSLSATMAVAACRLYLNLHDRISGNDSMTFTVGEIEIEFLAAATSSEHMTIPH</sequence>
<protein>
    <recommendedName>
        <fullName evidence="2">DUF6533 domain-containing protein</fullName>
    </recommendedName>
</protein>
<accession>A0A8E2AKX3</accession>
<feature type="transmembrane region" description="Helical" evidence="1">
    <location>
        <begin position="111"/>
        <end position="130"/>
    </location>
</feature>
<dbReference type="OrthoDB" id="2638860at2759"/>
<organism evidence="3 4">
    <name type="scientific">Obba rivulosa</name>
    <dbReference type="NCBI Taxonomy" id="1052685"/>
    <lineage>
        <taxon>Eukaryota</taxon>
        <taxon>Fungi</taxon>
        <taxon>Dikarya</taxon>
        <taxon>Basidiomycota</taxon>
        <taxon>Agaricomycotina</taxon>
        <taxon>Agaricomycetes</taxon>
        <taxon>Polyporales</taxon>
        <taxon>Gelatoporiaceae</taxon>
        <taxon>Obba</taxon>
    </lineage>
</organism>
<evidence type="ECO:0000256" key="1">
    <source>
        <dbReference type="SAM" id="Phobius"/>
    </source>
</evidence>
<dbReference type="EMBL" id="KV722833">
    <property type="protein sequence ID" value="OCH83744.1"/>
    <property type="molecule type" value="Genomic_DNA"/>
</dbReference>
<feature type="transmembrane region" description="Helical" evidence="1">
    <location>
        <begin position="280"/>
        <end position="301"/>
    </location>
</feature>
<dbReference type="Pfam" id="PF20151">
    <property type="entry name" value="DUF6533"/>
    <property type="match status" value="1"/>
</dbReference>